<keyword evidence="4" id="KW-0378">Hydrolase</keyword>
<name>A0AAV8R4T1_ENSVE</name>
<dbReference type="SMART" id="SM00479">
    <property type="entry name" value="EXOIII"/>
    <property type="match status" value="1"/>
</dbReference>
<keyword evidence="3" id="KW-0479">Metal-binding</keyword>
<comment type="cofactor">
    <cofactor evidence="1">
        <name>Mg(2+)</name>
        <dbReference type="ChEBI" id="CHEBI:18420"/>
    </cofactor>
</comment>
<gene>
    <name evidence="9" type="ORF">OPV22_013183</name>
</gene>
<proteinExistence type="inferred from homology"/>
<dbReference type="CDD" id="cd06127">
    <property type="entry name" value="DEDDh"/>
    <property type="match status" value="1"/>
</dbReference>
<evidence type="ECO:0000313" key="9">
    <source>
        <dbReference type="EMBL" id="KAJ8491462.1"/>
    </source>
</evidence>
<dbReference type="GO" id="GO:0046872">
    <property type="term" value="F:metal ion binding"/>
    <property type="evidence" value="ECO:0007669"/>
    <property type="project" value="UniProtKB-KW"/>
</dbReference>
<dbReference type="GO" id="GO:0008296">
    <property type="term" value="F:3'-5'-DNA exonuclease activity"/>
    <property type="evidence" value="ECO:0007669"/>
    <property type="project" value="TreeGrafter"/>
</dbReference>
<evidence type="ECO:0000256" key="4">
    <source>
        <dbReference type="ARBA" id="ARBA00022801"/>
    </source>
</evidence>
<evidence type="ECO:0000256" key="5">
    <source>
        <dbReference type="ARBA" id="ARBA00022839"/>
    </source>
</evidence>
<keyword evidence="2" id="KW-0540">Nuclease</keyword>
<accession>A0AAV8R4T1</accession>
<keyword evidence="6" id="KW-0460">Magnesium</keyword>
<comment type="similarity">
    <text evidence="7">Belongs to the exonuclease superfamily. TREX family.</text>
</comment>
<reference evidence="9 10" key="1">
    <citation type="submission" date="2022-12" db="EMBL/GenBank/DDBJ databases">
        <title>Chromosome-scale assembly of the Ensete ventricosum genome.</title>
        <authorList>
            <person name="Dussert Y."/>
            <person name="Stocks J."/>
            <person name="Wendawek A."/>
            <person name="Woldeyes F."/>
            <person name="Nichols R.A."/>
            <person name="Borrell J.S."/>
        </authorList>
    </citation>
    <scope>NUCLEOTIDE SEQUENCE [LARGE SCALE GENOMIC DNA]</scope>
    <source>
        <strain evidence="10">cv. Maze</strain>
        <tissue evidence="9">Seeds</tissue>
    </source>
</reference>
<dbReference type="Proteomes" id="UP001222027">
    <property type="component" value="Unassembled WGS sequence"/>
</dbReference>
<dbReference type="PANTHER" id="PTHR13058">
    <property type="entry name" value="THREE PRIME REPAIR EXONUCLEASE 1, 2"/>
    <property type="match status" value="1"/>
</dbReference>
<comment type="caution">
    <text evidence="9">The sequence shown here is derived from an EMBL/GenBank/DDBJ whole genome shotgun (WGS) entry which is preliminary data.</text>
</comment>
<dbReference type="InterPro" id="IPR040393">
    <property type="entry name" value="TREX1/2"/>
</dbReference>
<keyword evidence="5" id="KW-0269">Exonuclease</keyword>
<dbReference type="InterPro" id="IPR036397">
    <property type="entry name" value="RNaseH_sf"/>
</dbReference>
<dbReference type="InterPro" id="IPR012337">
    <property type="entry name" value="RNaseH-like_sf"/>
</dbReference>
<dbReference type="GO" id="GO:0003676">
    <property type="term" value="F:nucleic acid binding"/>
    <property type="evidence" value="ECO:0007669"/>
    <property type="project" value="InterPro"/>
</dbReference>
<evidence type="ECO:0000256" key="1">
    <source>
        <dbReference type="ARBA" id="ARBA00001946"/>
    </source>
</evidence>
<dbReference type="Gene3D" id="3.30.420.10">
    <property type="entry name" value="Ribonuclease H-like superfamily/Ribonuclease H"/>
    <property type="match status" value="1"/>
</dbReference>
<dbReference type="Pfam" id="PF00929">
    <property type="entry name" value="RNase_T"/>
    <property type="match status" value="1"/>
</dbReference>
<evidence type="ECO:0000313" key="10">
    <source>
        <dbReference type="Proteomes" id="UP001222027"/>
    </source>
</evidence>
<evidence type="ECO:0000256" key="6">
    <source>
        <dbReference type="ARBA" id="ARBA00022842"/>
    </source>
</evidence>
<feature type="domain" description="Exonuclease" evidence="8">
    <location>
        <begin position="143"/>
        <end position="322"/>
    </location>
</feature>
<dbReference type="InterPro" id="IPR013520">
    <property type="entry name" value="Ribonucl_H"/>
</dbReference>
<protein>
    <recommendedName>
        <fullName evidence="8">Exonuclease domain-containing protein</fullName>
    </recommendedName>
</protein>
<dbReference type="PANTHER" id="PTHR13058:SF19">
    <property type="entry name" value="LD40940P"/>
    <property type="match status" value="1"/>
</dbReference>
<dbReference type="GO" id="GO:0006308">
    <property type="term" value="P:DNA catabolic process"/>
    <property type="evidence" value="ECO:0007669"/>
    <property type="project" value="TreeGrafter"/>
</dbReference>
<dbReference type="FunFam" id="3.30.420.10:FF:000081">
    <property type="entry name" value="Exonuclease DPD1 chloroplastic/mitochondrial"/>
    <property type="match status" value="1"/>
</dbReference>
<sequence length="349" mass="39699">MLGFATGASFGAAYVGYGGDNAVEFAHPLLTPDVGDFHMSFDAGRSLMPNPLSLKNVLSCYLKPYDTRRRQLQQLTRLVQVLRWEPRSSITSYSHPEWKVEKATVRSSTNKDISQPLSKLKAVQCYHIQENISIRKAFDWPATILVFDIETTGFSRQNERIIEFALRDLIGGKNSTFQTLINPKKVVLNAYIHGIHTYMVNRPDIPTFKDLVPILLQYVRSRQVEGRPVIWVAHNGRRFDVPFMIKEFQRCSVEIPPDWMFVDTLPLARLLVKPDGSKLASFSLKALREHYEIPLAGPAHRAMQDVTTLCYVLQRITYDLKLSVPELMNGAFRASDIIKIHPKKQDGAV</sequence>
<keyword evidence="10" id="KW-1185">Reference proteome</keyword>
<dbReference type="AlphaFoldDB" id="A0AAV8R4T1"/>
<organism evidence="9 10">
    <name type="scientific">Ensete ventricosum</name>
    <name type="common">Abyssinian banana</name>
    <name type="synonym">Musa ensete</name>
    <dbReference type="NCBI Taxonomy" id="4639"/>
    <lineage>
        <taxon>Eukaryota</taxon>
        <taxon>Viridiplantae</taxon>
        <taxon>Streptophyta</taxon>
        <taxon>Embryophyta</taxon>
        <taxon>Tracheophyta</taxon>
        <taxon>Spermatophyta</taxon>
        <taxon>Magnoliopsida</taxon>
        <taxon>Liliopsida</taxon>
        <taxon>Zingiberales</taxon>
        <taxon>Musaceae</taxon>
        <taxon>Ensete</taxon>
    </lineage>
</organism>
<evidence type="ECO:0000256" key="3">
    <source>
        <dbReference type="ARBA" id="ARBA00022723"/>
    </source>
</evidence>
<dbReference type="SUPFAM" id="SSF53098">
    <property type="entry name" value="Ribonuclease H-like"/>
    <property type="match status" value="1"/>
</dbReference>
<evidence type="ECO:0000256" key="7">
    <source>
        <dbReference type="ARBA" id="ARBA00025769"/>
    </source>
</evidence>
<evidence type="ECO:0000259" key="8">
    <source>
        <dbReference type="SMART" id="SM00479"/>
    </source>
</evidence>
<evidence type="ECO:0000256" key="2">
    <source>
        <dbReference type="ARBA" id="ARBA00022722"/>
    </source>
</evidence>
<dbReference type="GO" id="GO:0005737">
    <property type="term" value="C:cytoplasm"/>
    <property type="evidence" value="ECO:0007669"/>
    <property type="project" value="TreeGrafter"/>
</dbReference>
<dbReference type="EMBL" id="JAQQAF010000004">
    <property type="protein sequence ID" value="KAJ8491462.1"/>
    <property type="molecule type" value="Genomic_DNA"/>
</dbReference>